<evidence type="ECO:0000256" key="4">
    <source>
        <dbReference type="ARBA" id="ARBA00023125"/>
    </source>
</evidence>
<dbReference type="HAMAP" id="MF_00105">
    <property type="entry name" value="GreA_GreB"/>
    <property type="match status" value="1"/>
</dbReference>
<reference evidence="12" key="1">
    <citation type="submission" date="2015-12" db="EMBL/GenBank/DDBJ databases">
        <authorList>
            <person name="Nair G.R."/>
            <person name="Kaur G."/>
            <person name="Mayilraj S."/>
        </authorList>
    </citation>
    <scope>NUCLEOTIDE SEQUENCE [LARGE SCALE GENOMIC DNA]</scope>
    <source>
        <strain evidence="12">CD08_4</strain>
    </source>
</reference>
<feature type="domain" description="Transcription elongation factor GreA/GreB N-terminal" evidence="10">
    <location>
        <begin position="10"/>
        <end position="79"/>
    </location>
</feature>
<dbReference type="PROSITE" id="PS00829">
    <property type="entry name" value="GREAB_1"/>
    <property type="match status" value="1"/>
</dbReference>
<comment type="caution">
    <text evidence="11">The sequence shown here is derived from an EMBL/GenBank/DDBJ whole genome shotgun (WGS) entry which is preliminary data.</text>
</comment>
<dbReference type="AlphaFoldDB" id="A0A0W8I9R3"/>
<dbReference type="InterPro" id="IPR018151">
    <property type="entry name" value="TF_GreA/GreB_CS"/>
</dbReference>
<dbReference type="SUPFAM" id="SSF54534">
    <property type="entry name" value="FKBP-like"/>
    <property type="match status" value="1"/>
</dbReference>
<dbReference type="InterPro" id="IPR028624">
    <property type="entry name" value="Tscrpt_elong_fac_GreA/B"/>
</dbReference>
<dbReference type="InterPro" id="IPR036953">
    <property type="entry name" value="GreA/GreB_C_sf"/>
</dbReference>
<dbReference type="NCBIfam" id="NF001262">
    <property type="entry name" value="PRK00226.1-3"/>
    <property type="match status" value="1"/>
</dbReference>
<proteinExistence type="inferred from homology"/>
<dbReference type="EMBL" id="LQBK01000022">
    <property type="protein sequence ID" value="KUG56643.1"/>
    <property type="molecule type" value="Genomic_DNA"/>
</dbReference>
<evidence type="ECO:0000256" key="8">
    <source>
        <dbReference type="HAMAP-Rule" id="MF_00105"/>
    </source>
</evidence>
<sequence length="167" mass="18054">MTTTNKTGAWLTQEAYDRLKKELDHISGPYRQEIVERIDQARSEGDLKENGGYHAAREEQSKNEGRIVHLKNLLENAQVGEAPADDGVVEAGMVVTAEIAGEAMTFLIGSREVAEDLAAGSDLEVFSEKSPMGSAISGHRVGDELSYTAPNGKDIPVKILDAKPFKG</sequence>
<dbReference type="GO" id="GO:0006354">
    <property type="term" value="P:DNA-templated transcription elongation"/>
    <property type="evidence" value="ECO:0007669"/>
    <property type="project" value="TreeGrafter"/>
</dbReference>
<dbReference type="PANTHER" id="PTHR30437:SF4">
    <property type="entry name" value="TRANSCRIPTION ELONGATION FACTOR GREA"/>
    <property type="match status" value="1"/>
</dbReference>
<keyword evidence="5 8" id="KW-0804">Transcription</keyword>
<keyword evidence="3 8" id="KW-0805">Transcription regulation</keyword>
<dbReference type="FunFam" id="1.10.287.180:FF:000001">
    <property type="entry name" value="Transcription elongation factor GreA"/>
    <property type="match status" value="1"/>
</dbReference>
<keyword evidence="11" id="KW-0648">Protein biosynthesis</keyword>
<evidence type="ECO:0000256" key="2">
    <source>
        <dbReference type="ARBA" id="ARBA00013729"/>
    </source>
</evidence>
<comment type="function">
    <text evidence="6 8">Necessary for efficient RNA polymerase transcription elongation past template-encoded arresting sites. The arresting sites in DNA have the property of trapping a certain fraction of elongating RNA polymerases that pass through, resulting in locked ternary complexes. Cleavage of the nascent transcript by cleavage factors such as GreA or GreB allows the resumption of elongation from the new 3'terminus. GreA releases sequences of 2 to 3 nucleotides.</text>
</comment>
<dbReference type="InterPro" id="IPR023459">
    <property type="entry name" value="Tscrpt_elong_fac_GreA/B_fam"/>
</dbReference>
<dbReference type="SUPFAM" id="SSF46557">
    <property type="entry name" value="GreA transcript cleavage protein, N-terminal domain"/>
    <property type="match status" value="1"/>
</dbReference>
<dbReference type="OrthoDB" id="9797227at2"/>
<organism evidence="11 12">
    <name type="scientific">Kocuria rosea subsp. polaris</name>
    <dbReference type="NCBI Taxonomy" id="136273"/>
    <lineage>
        <taxon>Bacteria</taxon>
        <taxon>Bacillati</taxon>
        <taxon>Actinomycetota</taxon>
        <taxon>Actinomycetes</taxon>
        <taxon>Micrococcales</taxon>
        <taxon>Micrococcaceae</taxon>
        <taxon>Kocuria</taxon>
    </lineage>
</organism>
<dbReference type="InterPro" id="IPR036805">
    <property type="entry name" value="Tscrpt_elong_fac_GreA/B_N_sf"/>
</dbReference>
<evidence type="ECO:0000313" key="11">
    <source>
        <dbReference type="EMBL" id="KUG56643.1"/>
    </source>
</evidence>
<evidence type="ECO:0000256" key="3">
    <source>
        <dbReference type="ARBA" id="ARBA00023015"/>
    </source>
</evidence>
<dbReference type="InterPro" id="IPR001437">
    <property type="entry name" value="Tscrpt_elong_fac_GreA/B_C"/>
</dbReference>
<dbReference type="PIRSF" id="PIRSF006092">
    <property type="entry name" value="GreA_GreB"/>
    <property type="match status" value="1"/>
</dbReference>
<dbReference type="GO" id="GO:0070063">
    <property type="term" value="F:RNA polymerase binding"/>
    <property type="evidence" value="ECO:0007669"/>
    <property type="project" value="InterPro"/>
</dbReference>
<dbReference type="STRING" id="136273.GY22_10500"/>
<evidence type="ECO:0000259" key="9">
    <source>
        <dbReference type="Pfam" id="PF01272"/>
    </source>
</evidence>
<feature type="domain" description="Transcription elongation factor GreA/GreB C-terminal" evidence="9">
    <location>
        <begin position="86"/>
        <end position="163"/>
    </location>
</feature>
<dbReference type="Gene3D" id="3.10.50.30">
    <property type="entry name" value="Transcription elongation factor, GreA/GreB, C-terminal domain"/>
    <property type="match status" value="1"/>
</dbReference>
<protein>
    <recommendedName>
        <fullName evidence="2 8">Transcription elongation factor GreA</fullName>
    </recommendedName>
    <alternativeName>
        <fullName evidence="7 8">Transcript cleavage factor GreA</fullName>
    </alternativeName>
</protein>
<evidence type="ECO:0000256" key="6">
    <source>
        <dbReference type="ARBA" id="ARBA00024916"/>
    </source>
</evidence>
<name>A0A0W8I9R3_KOCRO</name>
<dbReference type="RefSeq" id="WP_058874391.1">
    <property type="nucleotide sequence ID" value="NZ_LQBK01000022.1"/>
</dbReference>
<dbReference type="Gene3D" id="1.10.287.180">
    <property type="entry name" value="Transcription elongation factor, GreA/GreB, N-terminal domain"/>
    <property type="match status" value="1"/>
</dbReference>
<dbReference type="Proteomes" id="UP000053512">
    <property type="component" value="Unassembled WGS sequence"/>
</dbReference>
<evidence type="ECO:0000259" key="10">
    <source>
        <dbReference type="Pfam" id="PF03449"/>
    </source>
</evidence>
<keyword evidence="11" id="KW-0251">Elongation factor</keyword>
<accession>A0A0W8I9R3</accession>
<comment type="similarity">
    <text evidence="1 8">Belongs to the GreA/GreB family.</text>
</comment>
<evidence type="ECO:0000256" key="1">
    <source>
        <dbReference type="ARBA" id="ARBA00008213"/>
    </source>
</evidence>
<dbReference type="GO" id="GO:0032784">
    <property type="term" value="P:regulation of DNA-templated transcription elongation"/>
    <property type="evidence" value="ECO:0007669"/>
    <property type="project" value="UniProtKB-UniRule"/>
</dbReference>
<dbReference type="PANTHER" id="PTHR30437">
    <property type="entry name" value="TRANSCRIPTION ELONGATION FACTOR GREA"/>
    <property type="match status" value="1"/>
</dbReference>
<evidence type="ECO:0000313" key="12">
    <source>
        <dbReference type="Proteomes" id="UP000053512"/>
    </source>
</evidence>
<gene>
    <name evidence="8" type="primary">greA</name>
    <name evidence="11" type="ORF">AVL61_06185</name>
</gene>
<dbReference type="GO" id="GO:0003746">
    <property type="term" value="F:translation elongation factor activity"/>
    <property type="evidence" value="ECO:0007669"/>
    <property type="project" value="UniProtKB-KW"/>
</dbReference>
<dbReference type="GO" id="GO:0003677">
    <property type="term" value="F:DNA binding"/>
    <property type="evidence" value="ECO:0007669"/>
    <property type="project" value="UniProtKB-UniRule"/>
</dbReference>
<dbReference type="InterPro" id="IPR022691">
    <property type="entry name" value="Tscrpt_elong_fac_GreA/B_N"/>
</dbReference>
<evidence type="ECO:0000256" key="7">
    <source>
        <dbReference type="ARBA" id="ARBA00030776"/>
    </source>
</evidence>
<dbReference type="Pfam" id="PF03449">
    <property type="entry name" value="GreA_GreB_N"/>
    <property type="match status" value="1"/>
</dbReference>
<keyword evidence="4 8" id="KW-0238">DNA-binding</keyword>
<dbReference type="eggNOG" id="COG0782">
    <property type="taxonomic scope" value="Bacteria"/>
</dbReference>
<dbReference type="Pfam" id="PF01272">
    <property type="entry name" value="GreA_GreB"/>
    <property type="match status" value="1"/>
</dbReference>
<evidence type="ECO:0000256" key="5">
    <source>
        <dbReference type="ARBA" id="ARBA00023163"/>
    </source>
</evidence>